<dbReference type="VEuPathDB" id="CryptoDB:Vbra_594"/>
<dbReference type="InterPro" id="IPR012337">
    <property type="entry name" value="RNaseH-like_sf"/>
</dbReference>
<evidence type="ECO:0000256" key="1">
    <source>
        <dbReference type="SAM" id="MobiDB-lite"/>
    </source>
</evidence>
<feature type="compositionally biased region" description="Acidic residues" evidence="1">
    <location>
        <begin position="583"/>
        <end position="606"/>
    </location>
</feature>
<feature type="region of interest" description="Disordered" evidence="1">
    <location>
        <begin position="152"/>
        <end position="194"/>
    </location>
</feature>
<feature type="domain" description="3'-5' exonuclease" evidence="2">
    <location>
        <begin position="343"/>
        <end position="395"/>
    </location>
</feature>
<dbReference type="InParanoid" id="A0A0G4F884"/>
<dbReference type="SUPFAM" id="SSF53098">
    <property type="entry name" value="Ribonuclease H-like"/>
    <property type="match status" value="1"/>
</dbReference>
<evidence type="ECO:0000313" key="3">
    <source>
        <dbReference type="EMBL" id="CEM08930.1"/>
    </source>
</evidence>
<reference evidence="3 4" key="1">
    <citation type="submission" date="2014-11" db="EMBL/GenBank/DDBJ databases">
        <authorList>
            <person name="Zhu J."/>
            <person name="Qi W."/>
            <person name="Song R."/>
        </authorList>
    </citation>
    <scope>NUCLEOTIDE SEQUENCE [LARGE SCALE GENOMIC DNA]</scope>
</reference>
<feature type="compositionally biased region" description="Basic and acidic residues" evidence="1">
    <location>
        <begin position="607"/>
        <end position="624"/>
    </location>
</feature>
<dbReference type="AlphaFoldDB" id="A0A0G4F884"/>
<keyword evidence="4" id="KW-1185">Reference proteome</keyword>
<dbReference type="InterPro" id="IPR036397">
    <property type="entry name" value="RNaseH_sf"/>
</dbReference>
<feature type="compositionally biased region" description="Low complexity" evidence="1">
    <location>
        <begin position="179"/>
        <end position="192"/>
    </location>
</feature>
<feature type="region of interest" description="Disordered" evidence="1">
    <location>
        <begin position="410"/>
        <end position="432"/>
    </location>
</feature>
<proteinExistence type="predicted"/>
<dbReference type="GO" id="GO:0006139">
    <property type="term" value="P:nucleobase-containing compound metabolic process"/>
    <property type="evidence" value="ECO:0007669"/>
    <property type="project" value="InterPro"/>
</dbReference>
<dbReference type="GO" id="GO:0008408">
    <property type="term" value="F:3'-5' exonuclease activity"/>
    <property type="evidence" value="ECO:0007669"/>
    <property type="project" value="InterPro"/>
</dbReference>
<dbReference type="STRING" id="1169540.A0A0G4F884"/>
<dbReference type="EMBL" id="CDMY01000389">
    <property type="protein sequence ID" value="CEM08930.1"/>
    <property type="molecule type" value="Genomic_DNA"/>
</dbReference>
<dbReference type="Pfam" id="PF01612">
    <property type="entry name" value="DNA_pol_A_exo1"/>
    <property type="match status" value="1"/>
</dbReference>
<evidence type="ECO:0000313" key="4">
    <source>
        <dbReference type="Proteomes" id="UP000041254"/>
    </source>
</evidence>
<feature type="compositionally biased region" description="Low complexity" evidence="1">
    <location>
        <begin position="50"/>
        <end position="69"/>
    </location>
</feature>
<gene>
    <name evidence="3" type="ORF">Vbra_594</name>
</gene>
<dbReference type="GO" id="GO:0003676">
    <property type="term" value="F:nucleic acid binding"/>
    <property type="evidence" value="ECO:0007669"/>
    <property type="project" value="InterPro"/>
</dbReference>
<feature type="compositionally biased region" description="Low complexity" evidence="1">
    <location>
        <begin position="495"/>
        <end position="512"/>
    </location>
</feature>
<dbReference type="InterPro" id="IPR002562">
    <property type="entry name" value="3'-5'_exonuclease_dom"/>
</dbReference>
<dbReference type="OrthoDB" id="2250022at2759"/>
<accession>A0A0G4F884</accession>
<feature type="compositionally biased region" description="Pro residues" evidence="1">
    <location>
        <begin position="70"/>
        <end position="86"/>
    </location>
</feature>
<dbReference type="Proteomes" id="UP000041254">
    <property type="component" value="Unassembled WGS sequence"/>
</dbReference>
<name>A0A0G4F884_VITBC</name>
<evidence type="ECO:0000259" key="2">
    <source>
        <dbReference type="Pfam" id="PF01612"/>
    </source>
</evidence>
<sequence>MQISPALSHVSSMAAACQQGYGSAAAVDLRTASWQKKTAYRRPRVIKKFPNSASSAAKPSSGASTSPAAVPLPPLPYPAPLSPPSGPLSEADDGASSAIDRLLSRLGDKDRDQQADNTYAVPQTLANLPPVKPLVERTTERKDLYGWADRLAQQTDLPPPPSFPPIDDAYDRPPRSRRPGGFTSGSSSSSSGLGMFLPDFGDEKLENGVVVTGRKRRPMIVELPAPGPPRPHRHEQIILNLIEGNRGEGLLQGAHWLHQRFKKRQFVTKDRARICASRRGAVERGSLRARRNGHGTMQVPSTSVLHLSFLHTAGNDGGDGVGEVEETHLLLDLGCLLAGSNDVRESVLGELKDVVEDPAVTKVLHNASPIVIRLQREWGLYIVNIFDTVVAGQRLNMLPTKVADRRSVARNANNQPQPQQPPLSLGGLMEPAPAAEPRDLVSEYVSFDPSPSGVWDWNQAVKGLEHLCAQCCPEMKGVLTIEDDVESDEGEHEQQQQQQLQGGSSDSDLSGILGSTAEAAPVSEWHLMRTESRAVVPADLPMPRSVELSMMQWGTMLLHLHHHLSARLRQDHLAFMARREDGTGEGDDADGVTDDELDEEEDSTQEGDERAESSKAEMAHRDAQQRLTLREGVYLPRSRGPRVSNAIELRIAHRSSTTERPISVRSTVTCWLTRASLN</sequence>
<feature type="region of interest" description="Disordered" evidence="1">
    <location>
        <begin position="485"/>
        <end position="512"/>
    </location>
</feature>
<protein>
    <recommendedName>
        <fullName evidence="2">3'-5' exonuclease domain-containing protein</fullName>
    </recommendedName>
</protein>
<dbReference type="Gene3D" id="3.30.420.10">
    <property type="entry name" value="Ribonuclease H-like superfamily/Ribonuclease H"/>
    <property type="match status" value="1"/>
</dbReference>
<feature type="region of interest" description="Disordered" evidence="1">
    <location>
        <begin position="45"/>
        <end position="96"/>
    </location>
</feature>
<organism evidence="3 4">
    <name type="scientific">Vitrella brassicaformis (strain CCMP3155)</name>
    <dbReference type="NCBI Taxonomy" id="1169540"/>
    <lineage>
        <taxon>Eukaryota</taxon>
        <taxon>Sar</taxon>
        <taxon>Alveolata</taxon>
        <taxon>Colpodellida</taxon>
        <taxon>Vitrellaceae</taxon>
        <taxon>Vitrella</taxon>
    </lineage>
</organism>
<feature type="region of interest" description="Disordered" evidence="1">
    <location>
        <begin position="580"/>
        <end position="634"/>
    </location>
</feature>